<dbReference type="InterPro" id="IPR001387">
    <property type="entry name" value="Cro/C1-type_HTH"/>
</dbReference>
<accession>A0A4R5AA30</accession>
<dbReference type="AlphaFoldDB" id="A0A4R5AA30"/>
<proteinExistence type="predicted"/>
<feature type="domain" description="HTH cro/C1-type" evidence="1">
    <location>
        <begin position="7"/>
        <end position="62"/>
    </location>
</feature>
<reference evidence="2 3" key="1">
    <citation type="submission" date="2019-02" db="EMBL/GenBank/DDBJ databases">
        <title>Draft genome sequences of novel Actinobacteria.</title>
        <authorList>
            <person name="Sahin N."/>
            <person name="Ay H."/>
            <person name="Saygin H."/>
        </authorList>
    </citation>
    <scope>NUCLEOTIDE SEQUENCE [LARGE SCALE GENOMIC DNA]</scope>
    <source>
        <strain evidence="2 3">8K307</strain>
    </source>
</reference>
<evidence type="ECO:0000313" key="3">
    <source>
        <dbReference type="Proteomes" id="UP000295217"/>
    </source>
</evidence>
<dbReference type="InterPro" id="IPR010982">
    <property type="entry name" value="Lambda_DNA-bd_dom_sf"/>
</dbReference>
<dbReference type="RefSeq" id="WP_132104345.1">
    <property type="nucleotide sequence ID" value="NZ_SMLB01000023.1"/>
</dbReference>
<name>A0A4R5AA30_9ACTN</name>
<dbReference type="CDD" id="cd00093">
    <property type="entry name" value="HTH_XRE"/>
    <property type="match status" value="1"/>
</dbReference>
<protein>
    <submittedName>
        <fullName evidence="2">XRE family transcriptional regulator</fullName>
    </submittedName>
</protein>
<evidence type="ECO:0000259" key="1">
    <source>
        <dbReference type="PROSITE" id="PS50943"/>
    </source>
</evidence>
<dbReference type="Pfam" id="PF13560">
    <property type="entry name" value="HTH_31"/>
    <property type="match status" value="1"/>
</dbReference>
<gene>
    <name evidence="2" type="ORF">E1262_17060</name>
</gene>
<dbReference type="SMART" id="SM00530">
    <property type="entry name" value="HTH_XRE"/>
    <property type="match status" value="1"/>
</dbReference>
<dbReference type="SUPFAM" id="SSF47413">
    <property type="entry name" value="lambda repressor-like DNA-binding domains"/>
    <property type="match status" value="1"/>
</dbReference>
<sequence>MDVGALIRQARDDARLTQQELAERAGVSRFAISHYESGRRLPTIGGLRAILAATGNQLRAELEPVDADVREAIARVAAMPMADREAVRHWYWFESLAGHDSYRVEGMGAAGLLGAPVPVDDLDLAFADAPGGYATLVRVAAGHGPCQIRARRAGAAVWIHPPDPDDGPRGVETAAARLRDRLRDDCPDGVFWLSAACAVARVRLAPAGEVASYVEVATPHGAARVAPLHQIVGADPQTDRVLRVLRELRAAAGTG</sequence>
<dbReference type="OrthoDB" id="9803128at2"/>
<comment type="caution">
    <text evidence="2">The sequence shown here is derived from an EMBL/GenBank/DDBJ whole genome shotgun (WGS) entry which is preliminary data.</text>
</comment>
<dbReference type="GO" id="GO:0003677">
    <property type="term" value="F:DNA binding"/>
    <property type="evidence" value="ECO:0007669"/>
    <property type="project" value="InterPro"/>
</dbReference>
<dbReference type="Proteomes" id="UP000295217">
    <property type="component" value="Unassembled WGS sequence"/>
</dbReference>
<organism evidence="2 3">
    <name type="scientific">Jiangella aurantiaca</name>
    <dbReference type="NCBI Taxonomy" id="2530373"/>
    <lineage>
        <taxon>Bacteria</taxon>
        <taxon>Bacillati</taxon>
        <taxon>Actinomycetota</taxon>
        <taxon>Actinomycetes</taxon>
        <taxon>Jiangellales</taxon>
        <taxon>Jiangellaceae</taxon>
        <taxon>Jiangella</taxon>
    </lineage>
</organism>
<evidence type="ECO:0000313" key="2">
    <source>
        <dbReference type="EMBL" id="TDD68110.1"/>
    </source>
</evidence>
<dbReference type="PROSITE" id="PS50943">
    <property type="entry name" value="HTH_CROC1"/>
    <property type="match status" value="1"/>
</dbReference>
<keyword evidence="3" id="KW-1185">Reference proteome</keyword>
<dbReference type="Gene3D" id="1.10.260.40">
    <property type="entry name" value="lambda repressor-like DNA-binding domains"/>
    <property type="match status" value="1"/>
</dbReference>
<dbReference type="EMBL" id="SMLB01000023">
    <property type="protein sequence ID" value="TDD68110.1"/>
    <property type="molecule type" value="Genomic_DNA"/>
</dbReference>